<dbReference type="PANTHER" id="PTHR30386:SF24">
    <property type="entry name" value="MULTIDRUG RESISTANCE EFFLUX PUMP"/>
    <property type="match status" value="1"/>
</dbReference>
<evidence type="ECO:0000313" key="4">
    <source>
        <dbReference type="Proteomes" id="UP000075360"/>
    </source>
</evidence>
<proteinExistence type="predicted"/>
<comment type="caution">
    <text evidence="3">The sequence shown here is derived from an EMBL/GenBank/DDBJ whole genome shotgun (WGS) entry which is preliminary data.</text>
</comment>
<organism evidence="3 4">
    <name type="scientific">Acetobacter senegalensis</name>
    <dbReference type="NCBI Taxonomy" id="446692"/>
    <lineage>
        <taxon>Bacteria</taxon>
        <taxon>Pseudomonadati</taxon>
        <taxon>Pseudomonadota</taxon>
        <taxon>Alphaproteobacteria</taxon>
        <taxon>Acetobacterales</taxon>
        <taxon>Acetobacteraceae</taxon>
        <taxon>Acetobacter</taxon>
    </lineage>
</organism>
<dbReference type="PATRIC" id="fig|446692.4.peg.960"/>
<accession>A0A149U309</accession>
<name>A0A149U309_9PROT</name>
<dbReference type="OrthoDB" id="9811754at2"/>
<gene>
    <name evidence="3" type="ORF">AD948_07185</name>
</gene>
<feature type="domain" description="Multidrug resistance protein MdtA-like barrel-sandwich hybrid" evidence="2">
    <location>
        <begin position="49"/>
        <end position="242"/>
    </location>
</feature>
<evidence type="ECO:0000259" key="2">
    <source>
        <dbReference type="Pfam" id="PF25917"/>
    </source>
</evidence>
<dbReference type="Gene3D" id="2.40.50.100">
    <property type="match status" value="1"/>
</dbReference>
<evidence type="ECO:0000256" key="1">
    <source>
        <dbReference type="SAM" id="Coils"/>
    </source>
</evidence>
<reference evidence="3 4" key="1">
    <citation type="submission" date="2015-06" db="EMBL/GenBank/DDBJ databases">
        <title>Improved classification and identification of acetic acid bacteria using matrix-assisted laser desorption/ionization time-of-flight mass spectrometry; Gluconobacter nephelii and Gluconobacter uchimurae are later heterotypic synonyms of Gluconobacter japonicus and Gluconobacter oxydans, respectively.</title>
        <authorList>
            <person name="Li L."/>
            <person name="Cleenwerck I."/>
            <person name="De Vuyst L."/>
            <person name="Vandamme P."/>
        </authorList>
    </citation>
    <scope>NUCLEOTIDE SEQUENCE [LARGE SCALE GENOMIC DNA]</scope>
    <source>
        <strain evidence="3 4">LMG 23690</strain>
    </source>
</reference>
<dbReference type="Proteomes" id="UP000075360">
    <property type="component" value="Unassembled WGS sequence"/>
</dbReference>
<dbReference type="RefSeq" id="WP_061471314.1">
    <property type="nucleotide sequence ID" value="NZ_LHZU01000123.1"/>
</dbReference>
<feature type="coiled-coil region" evidence="1">
    <location>
        <begin position="86"/>
        <end position="120"/>
    </location>
</feature>
<dbReference type="SUPFAM" id="SSF111369">
    <property type="entry name" value="HlyD-like secretion proteins"/>
    <property type="match status" value="2"/>
</dbReference>
<keyword evidence="1" id="KW-0175">Coiled coil</keyword>
<dbReference type="InterPro" id="IPR050739">
    <property type="entry name" value="MFP"/>
</dbReference>
<dbReference type="EMBL" id="LHZU01000123">
    <property type="protein sequence ID" value="KXV59844.1"/>
    <property type="molecule type" value="Genomic_DNA"/>
</dbReference>
<sequence>MSRTRNLMLIGAGVVGLGAAAWFADHLILGNGVHVETNDAYVTAYSTLVAPKVSGRIDHVQAQDNERVHTGEELAHIEDDDYRAALKVAQGNVAVARADIANLQAELDRQNAVIAAAAATVQADEAALEFARQDEARYRNLSAGGAGTVEQRQRTASGTRQTVATLIRDQAGVQAAKDQVTVLTAQLDRAKGSLVRAEGELRQAELDLSYCTIPAPINGVVGVRGVRVGNYVHAGTALMAVVPVQDAFVVAHFQETQLTRVLPGQKATVWVDTFPGHLLRAHVDSIPPATGVAFAPIQPDNATGNFTKVVQRLPVRVTFDPGQPLAARVRVGMSVEVRIDTSSTPEGSKARDERYVWQ</sequence>
<dbReference type="InterPro" id="IPR058625">
    <property type="entry name" value="MdtA-like_BSH"/>
</dbReference>
<dbReference type="PANTHER" id="PTHR30386">
    <property type="entry name" value="MEMBRANE FUSION SUBUNIT OF EMRAB-TOLC MULTIDRUG EFFLUX PUMP"/>
    <property type="match status" value="1"/>
</dbReference>
<dbReference type="AlphaFoldDB" id="A0A149U309"/>
<evidence type="ECO:0000313" key="3">
    <source>
        <dbReference type="EMBL" id="KXV59844.1"/>
    </source>
</evidence>
<dbReference type="Gene3D" id="1.10.287.470">
    <property type="entry name" value="Helix hairpin bin"/>
    <property type="match status" value="1"/>
</dbReference>
<dbReference type="Pfam" id="PF25917">
    <property type="entry name" value="BSH_RND"/>
    <property type="match status" value="1"/>
</dbReference>
<protein>
    <submittedName>
        <fullName evidence="3">Disulfide bond formation protein DsbA</fullName>
    </submittedName>
</protein>
<dbReference type="Gene3D" id="2.40.30.170">
    <property type="match status" value="1"/>
</dbReference>